<feature type="domain" description="Radical SAM core" evidence="6">
    <location>
        <begin position="258"/>
        <end position="476"/>
    </location>
</feature>
<evidence type="ECO:0000259" key="6">
    <source>
        <dbReference type="PROSITE" id="PS51918"/>
    </source>
</evidence>
<sequence>MINSNKEYKRVVFCMVPYWPPLLPPQGLARIKQYIGESGYNCKTFDANIEVEFKEICDEYFKKINECVPKTKQGNIFDLGYVVLRNQMMGHGKCTKNEQYINMMRALFKRNFQSDINEEDVYGFKEIIDKFYQLLKEYIANIIEKERPDVIGLSVYSDNLPASMVAFEYIKSIAPNIITIMGGAIFAGELIESSPNFNDFVEETGRYIDKILIGQGEQLILSFLKGELDDNQKIYHSRDIPNGVIDISHICTPNMTDFKIEQYPYIGTYASKGCPNKCSFCTVVRNFGEYQERDIDTTINEIKFLQEKYKKRAFFMLDSLMNPYITNLSNGIIQEDLSIYIDGYLRISEEVCDITKTMLWRKGGIYRVRIGVESGSQHVLDLMSKGISVDQTRNALASLSYAGIKTTTYWVIGHPGETEEDFNQTLKLLESCKDDIWQAECHIFEYFYDGQPSNNEWELSRELLYPKDVSDLLVCKSWTLNTLPSRETSLERVAIFAEKCRELGIPNPNTISEINYADIRWKNLHSNAVPSLIEIQDIKFNEDKSKLGNVRLAESRIESIDFNF</sequence>
<keyword evidence="5" id="KW-0411">Iron-sulfur</keyword>
<evidence type="ECO:0000256" key="1">
    <source>
        <dbReference type="ARBA" id="ARBA00001966"/>
    </source>
</evidence>
<comment type="cofactor">
    <cofactor evidence="1">
        <name>[4Fe-4S] cluster</name>
        <dbReference type="ChEBI" id="CHEBI:49883"/>
    </cofactor>
</comment>
<dbReference type="SMART" id="SM00729">
    <property type="entry name" value="Elp3"/>
    <property type="match status" value="1"/>
</dbReference>
<dbReference type="InterPro" id="IPR007197">
    <property type="entry name" value="rSAM"/>
</dbReference>
<dbReference type="Gene3D" id="3.40.50.280">
    <property type="entry name" value="Cobalamin-binding domain"/>
    <property type="match status" value="1"/>
</dbReference>
<protein>
    <submittedName>
        <fullName evidence="7">Radical SAM domain protein</fullName>
    </submittedName>
</protein>
<evidence type="ECO:0000256" key="2">
    <source>
        <dbReference type="ARBA" id="ARBA00022691"/>
    </source>
</evidence>
<evidence type="ECO:0000256" key="5">
    <source>
        <dbReference type="ARBA" id="ARBA00023014"/>
    </source>
</evidence>
<dbReference type="KEGG" id="ccb:Clocel_2280"/>
<dbReference type="SUPFAM" id="SSF102114">
    <property type="entry name" value="Radical SAM enzymes"/>
    <property type="match status" value="1"/>
</dbReference>
<dbReference type="EMBL" id="CP002160">
    <property type="protein sequence ID" value="ADL52012.1"/>
    <property type="molecule type" value="Genomic_DNA"/>
</dbReference>
<organism evidence="7 8">
    <name type="scientific">Clostridium cellulovorans (strain ATCC 35296 / DSM 3052 / OCM 3 / 743B)</name>
    <dbReference type="NCBI Taxonomy" id="573061"/>
    <lineage>
        <taxon>Bacteria</taxon>
        <taxon>Bacillati</taxon>
        <taxon>Bacillota</taxon>
        <taxon>Clostridia</taxon>
        <taxon>Eubacteriales</taxon>
        <taxon>Clostridiaceae</taxon>
        <taxon>Clostridium</taxon>
    </lineage>
</organism>
<dbReference type="Proteomes" id="UP000002730">
    <property type="component" value="Chromosome"/>
</dbReference>
<proteinExistence type="predicted"/>
<dbReference type="eggNOG" id="COG1032">
    <property type="taxonomic scope" value="Bacteria"/>
</dbReference>
<name>D9SP47_CLOC7</name>
<dbReference type="GO" id="GO:0003824">
    <property type="term" value="F:catalytic activity"/>
    <property type="evidence" value="ECO:0007669"/>
    <property type="project" value="InterPro"/>
</dbReference>
<dbReference type="InterPro" id="IPR058240">
    <property type="entry name" value="rSAM_sf"/>
</dbReference>
<reference evidence="7 8" key="1">
    <citation type="submission" date="2010-08" db="EMBL/GenBank/DDBJ databases">
        <title>Complete sequence of Clostridium cellulovorans 743B.</title>
        <authorList>
            <consortium name="US DOE Joint Genome Institute"/>
            <person name="Lucas S."/>
            <person name="Copeland A."/>
            <person name="Lapidus A."/>
            <person name="Cheng J.-F."/>
            <person name="Bruce D."/>
            <person name="Goodwin L."/>
            <person name="Pitluck S."/>
            <person name="Chertkov O."/>
            <person name="Detter J.C."/>
            <person name="Han C."/>
            <person name="Tapia R."/>
            <person name="Land M."/>
            <person name="Hauser L."/>
            <person name="Chang Y.-J."/>
            <person name="Jeffries C."/>
            <person name="Kyrpides N."/>
            <person name="Ivanova N."/>
            <person name="Mikhailova N."/>
            <person name="Hemme C.L."/>
            <person name="Woyke T."/>
        </authorList>
    </citation>
    <scope>NUCLEOTIDE SEQUENCE [LARGE SCALE GENOMIC DNA]</scope>
    <source>
        <strain evidence="8">ATCC 35296 / DSM 3052 / OCM 3 / 743B</strain>
    </source>
</reference>
<dbReference type="RefSeq" id="WP_010076755.1">
    <property type="nucleotide sequence ID" value="NC_014393.1"/>
</dbReference>
<dbReference type="InterPro" id="IPR006158">
    <property type="entry name" value="Cobalamin-bd"/>
</dbReference>
<dbReference type="HOGENOM" id="CLU_482911_0_0_9"/>
<dbReference type="SFLD" id="SFLDG01082">
    <property type="entry name" value="B12-binding_domain_containing"/>
    <property type="match status" value="1"/>
</dbReference>
<keyword evidence="4" id="KW-0408">Iron</keyword>
<keyword evidence="8" id="KW-1185">Reference proteome</keyword>
<dbReference type="Gene3D" id="3.80.30.20">
    <property type="entry name" value="tm_1862 like domain"/>
    <property type="match status" value="1"/>
</dbReference>
<keyword evidence="2" id="KW-0949">S-adenosyl-L-methionine</keyword>
<evidence type="ECO:0000256" key="3">
    <source>
        <dbReference type="ARBA" id="ARBA00022723"/>
    </source>
</evidence>
<dbReference type="InterPro" id="IPR023404">
    <property type="entry name" value="rSAM_horseshoe"/>
</dbReference>
<dbReference type="PROSITE" id="PS51918">
    <property type="entry name" value="RADICAL_SAM"/>
    <property type="match status" value="1"/>
</dbReference>
<dbReference type="CDD" id="cd01335">
    <property type="entry name" value="Radical_SAM"/>
    <property type="match status" value="1"/>
</dbReference>
<dbReference type="SFLD" id="SFLDS00029">
    <property type="entry name" value="Radical_SAM"/>
    <property type="match status" value="1"/>
</dbReference>
<evidence type="ECO:0000256" key="4">
    <source>
        <dbReference type="ARBA" id="ARBA00023004"/>
    </source>
</evidence>
<dbReference type="Pfam" id="PF02310">
    <property type="entry name" value="B12-binding"/>
    <property type="match status" value="1"/>
</dbReference>
<dbReference type="Pfam" id="PF04055">
    <property type="entry name" value="Radical_SAM"/>
    <property type="match status" value="1"/>
</dbReference>
<gene>
    <name evidence="7" type="ordered locus">Clocel_2280</name>
</gene>
<dbReference type="GO" id="GO:0031419">
    <property type="term" value="F:cobalamin binding"/>
    <property type="evidence" value="ECO:0007669"/>
    <property type="project" value="InterPro"/>
</dbReference>
<dbReference type="STRING" id="573061.Clocel_2280"/>
<dbReference type="AlphaFoldDB" id="D9SP47"/>
<dbReference type="OrthoDB" id="9801424at2"/>
<evidence type="ECO:0000313" key="8">
    <source>
        <dbReference type="Proteomes" id="UP000002730"/>
    </source>
</evidence>
<dbReference type="PANTHER" id="PTHR43409">
    <property type="entry name" value="ANAEROBIC MAGNESIUM-PROTOPORPHYRIN IX MONOMETHYL ESTER CYCLASE-RELATED"/>
    <property type="match status" value="1"/>
</dbReference>
<dbReference type="InterPro" id="IPR051198">
    <property type="entry name" value="BchE-like"/>
</dbReference>
<dbReference type="GO" id="GO:0046872">
    <property type="term" value="F:metal ion binding"/>
    <property type="evidence" value="ECO:0007669"/>
    <property type="project" value="UniProtKB-KW"/>
</dbReference>
<accession>D9SP47</accession>
<dbReference type="InterPro" id="IPR006638">
    <property type="entry name" value="Elp3/MiaA/NifB-like_rSAM"/>
</dbReference>
<keyword evidence="3" id="KW-0479">Metal-binding</keyword>
<dbReference type="GO" id="GO:0051536">
    <property type="term" value="F:iron-sulfur cluster binding"/>
    <property type="evidence" value="ECO:0007669"/>
    <property type="project" value="UniProtKB-KW"/>
</dbReference>
<evidence type="ECO:0000313" key="7">
    <source>
        <dbReference type="EMBL" id="ADL52012.1"/>
    </source>
</evidence>